<dbReference type="Pfam" id="PF03743">
    <property type="entry name" value="TrbI"/>
    <property type="match status" value="1"/>
</dbReference>
<comment type="similarity">
    <text evidence="2">Belongs to the TrbI/VirB10 family.</text>
</comment>
<evidence type="ECO:0000256" key="3">
    <source>
        <dbReference type="ARBA" id="ARBA00022692"/>
    </source>
</evidence>
<organism evidence="7 8">
    <name type="scientific">Rhizosaccharibacter radicis</name>
    <dbReference type="NCBI Taxonomy" id="2782605"/>
    <lineage>
        <taxon>Bacteria</taxon>
        <taxon>Pseudomonadati</taxon>
        <taxon>Pseudomonadota</taxon>
        <taxon>Alphaproteobacteria</taxon>
        <taxon>Acetobacterales</taxon>
        <taxon>Acetobacteraceae</taxon>
        <taxon>Rhizosaccharibacter</taxon>
    </lineage>
</organism>
<accession>A0ABT1VU64</accession>
<dbReference type="RefSeq" id="WP_422918839.1">
    <property type="nucleotide sequence ID" value="NZ_JAMZEJ010000002.1"/>
</dbReference>
<keyword evidence="3" id="KW-0812">Transmembrane</keyword>
<evidence type="ECO:0000256" key="6">
    <source>
        <dbReference type="SAM" id="MobiDB-lite"/>
    </source>
</evidence>
<dbReference type="InterPro" id="IPR005498">
    <property type="entry name" value="T4SS_VirB10/TraB/TrbI"/>
</dbReference>
<evidence type="ECO:0000256" key="4">
    <source>
        <dbReference type="ARBA" id="ARBA00022989"/>
    </source>
</evidence>
<keyword evidence="4" id="KW-1133">Transmembrane helix</keyword>
<dbReference type="Gene3D" id="2.40.128.260">
    <property type="entry name" value="Type IV secretion system, VirB10/TraB/TrbI"/>
    <property type="match status" value="1"/>
</dbReference>
<keyword evidence="5" id="KW-0472">Membrane</keyword>
<evidence type="ECO:0000313" key="8">
    <source>
        <dbReference type="Proteomes" id="UP001524547"/>
    </source>
</evidence>
<evidence type="ECO:0000256" key="1">
    <source>
        <dbReference type="ARBA" id="ARBA00004167"/>
    </source>
</evidence>
<dbReference type="InterPro" id="IPR042217">
    <property type="entry name" value="T4SS_VirB10/TrbI"/>
</dbReference>
<keyword evidence="8" id="KW-1185">Reference proteome</keyword>
<protein>
    <submittedName>
        <fullName evidence="7">TrbI/VirB10 family protein</fullName>
    </submittedName>
</protein>
<gene>
    <name evidence="7" type="ORF">NFI88_03375</name>
</gene>
<evidence type="ECO:0000256" key="5">
    <source>
        <dbReference type="ARBA" id="ARBA00023136"/>
    </source>
</evidence>
<name>A0ABT1VU64_9PROT</name>
<dbReference type="Proteomes" id="UP001524547">
    <property type="component" value="Unassembled WGS sequence"/>
</dbReference>
<dbReference type="EMBL" id="JAMZEJ010000002">
    <property type="protein sequence ID" value="MCQ8239881.1"/>
    <property type="molecule type" value="Genomic_DNA"/>
</dbReference>
<evidence type="ECO:0000256" key="2">
    <source>
        <dbReference type="ARBA" id="ARBA00010265"/>
    </source>
</evidence>
<proteinExistence type="inferred from homology"/>
<comment type="subcellular location">
    <subcellularLocation>
        <location evidence="1">Membrane</location>
        <topology evidence="1">Single-pass membrane protein</topology>
    </subcellularLocation>
</comment>
<comment type="caution">
    <text evidence="7">The sequence shown here is derived from an EMBL/GenBank/DDBJ whole genome shotgun (WGS) entry which is preliminary data.</text>
</comment>
<feature type="region of interest" description="Disordered" evidence="6">
    <location>
        <begin position="131"/>
        <end position="167"/>
    </location>
</feature>
<dbReference type="CDD" id="cd16429">
    <property type="entry name" value="VirB10"/>
    <property type="match status" value="1"/>
</dbReference>
<evidence type="ECO:0000313" key="7">
    <source>
        <dbReference type="EMBL" id="MCQ8239881.1"/>
    </source>
</evidence>
<reference evidence="7 8" key="1">
    <citation type="submission" date="2022-06" db="EMBL/GenBank/DDBJ databases">
        <title>Rhizosaccharibacter gen. nov. sp. nov. KSS12, endophytic bacteria isolated from sugarcane.</title>
        <authorList>
            <person name="Pitiwittayakul N."/>
        </authorList>
    </citation>
    <scope>NUCLEOTIDE SEQUENCE [LARGE SCALE GENOMIC DNA]</scope>
    <source>
        <strain evidence="7 8">KSS12</strain>
    </source>
</reference>
<sequence>MRLRAEAPRVTRLSRKVLAGLGLVASLGLGGALVYALQTRNGGRAPEELYSTDNRSTADGLQGLPRDYTGVPQLGPPLPGDLGRPIVSAQNRGQPVPTPGVAPAQPGMSAEEQRRLQEIETARTSRLFAAAEARSTAPATASAPTLAQPDLTSLGLAPPAATPTAQERQQAFLNAPVDRRAVAADRVAAPASPNILQAGAVISAALITGIRSDLPGQITAQVTENIYDSPTGRILLVPQGTRVVGQYDNNVQFGQSRVLLVWNRLIFPNGRSIVLERQPGADAEGYAGLQDGVDYHWWDLAKAAGLSTLLSVGAELATNDDDRLIQAIRNGGQDTINDAGQQIIRRQLNIAPTLTIRPGFPVRVIVTRDLVLEPYRG</sequence>